<feature type="transmembrane region" description="Helical" evidence="1">
    <location>
        <begin position="109"/>
        <end position="130"/>
    </location>
</feature>
<evidence type="ECO:0000313" key="2">
    <source>
        <dbReference type="EMBL" id="KKS14674.1"/>
    </source>
</evidence>
<reference evidence="2" key="1">
    <citation type="journal article" date="2015" name="Nature">
        <title>rRNA introns, odd ribosomes, and small enigmatic genomes across a large radiation of phyla.</title>
        <authorList>
            <person name="Brown C.T."/>
            <person name="Hug L.A."/>
            <person name="Thomas B.C."/>
            <person name="Sharon I."/>
            <person name="Castelle C.J."/>
            <person name="Singh A."/>
            <person name="Wilkins M.J."/>
            <person name="Williams K.H."/>
            <person name="Banfield J.F."/>
        </authorList>
    </citation>
    <scope>NUCLEOTIDE SEQUENCE [LARGE SCALE GENOMIC DNA]</scope>
</reference>
<protein>
    <recommendedName>
        <fullName evidence="3">YGGT family protein</fullName>
    </recommendedName>
</protein>
<accession>A0A0G0WPL8</accession>
<organism evidence="2">
    <name type="scientific">candidate division WWE3 bacterium GW2011_GWB1_41_6</name>
    <dbReference type="NCBI Taxonomy" id="1619112"/>
    <lineage>
        <taxon>Bacteria</taxon>
        <taxon>Katanobacteria</taxon>
    </lineage>
</organism>
<evidence type="ECO:0008006" key="3">
    <source>
        <dbReference type="Google" id="ProtNLM"/>
    </source>
</evidence>
<sequence length="141" mass="15565">MTEIIKETVTTQNDDSQTVVTTPTAENTNPVMATQVKIAATNYQKIEYLIYFFFGILDILLAFRLVFKLTGAGTSSAFVSFIYGITGLFILPFEGIFRRGISPGIETTAILEPATIVAFFVYAFAAWGVVKLVRIFSGEQQ</sequence>
<gene>
    <name evidence="2" type="ORF">UU72_C0041G0012</name>
</gene>
<proteinExistence type="predicted"/>
<feature type="transmembrane region" description="Helical" evidence="1">
    <location>
        <begin position="48"/>
        <end position="66"/>
    </location>
</feature>
<feature type="transmembrane region" description="Helical" evidence="1">
    <location>
        <begin position="78"/>
        <end position="97"/>
    </location>
</feature>
<keyword evidence="1" id="KW-1133">Transmembrane helix</keyword>
<keyword evidence="1" id="KW-0812">Transmembrane</keyword>
<dbReference type="Proteomes" id="UP000034163">
    <property type="component" value="Unassembled WGS sequence"/>
</dbReference>
<keyword evidence="1" id="KW-0472">Membrane</keyword>
<dbReference type="EMBL" id="LCBS01000041">
    <property type="protein sequence ID" value="KKS14674.1"/>
    <property type="molecule type" value="Genomic_DNA"/>
</dbReference>
<name>A0A0G0WPL8_UNCKA</name>
<dbReference type="PATRIC" id="fig|1619112.3.peg.1009"/>
<comment type="caution">
    <text evidence="2">The sequence shown here is derived from an EMBL/GenBank/DDBJ whole genome shotgun (WGS) entry which is preliminary data.</text>
</comment>
<dbReference type="AlphaFoldDB" id="A0A0G0WPL8"/>
<evidence type="ECO:0000256" key="1">
    <source>
        <dbReference type="SAM" id="Phobius"/>
    </source>
</evidence>